<evidence type="ECO:0000313" key="2">
    <source>
        <dbReference type="EMBL" id="JAH87454.1"/>
    </source>
</evidence>
<reference evidence="2" key="2">
    <citation type="journal article" date="2015" name="Fish Shellfish Immunol.">
        <title>Early steps in the European eel (Anguilla anguilla)-Vibrio vulnificus interaction in the gills: Role of the RtxA13 toxin.</title>
        <authorList>
            <person name="Callol A."/>
            <person name="Pajuelo D."/>
            <person name="Ebbesson L."/>
            <person name="Teles M."/>
            <person name="MacKenzie S."/>
            <person name="Amaro C."/>
        </authorList>
    </citation>
    <scope>NUCLEOTIDE SEQUENCE</scope>
</reference>
<protein>
    <submittedName>
        <fullName evidence="2">Uncharacterized protein</fullName>
    </submittedName>
</protein>
<proteinExistence type="predicted"/>
<dbReference type="EMBL" id="GBXM01021123">
    <property type="protein sequence ID" value="JAH87454.1"/>
    <property type="molecule type" value="Transcribed_RNA"/>
</dbReference>
<reference evidence="2" key="1">
    <citation type="submission" date="2014-11" db="EMBL/GenBank/DDBJ databases">
        <authorList>
            <person name="Amaro Gonzalez C."/>
        </authorList>
    </citation>
    <scope>NUCLEOTIDE SEQUENCE</scope>
</reference>
<organism evidence="2">
    <name type="scientific">Anguilla anguilla</name>
    <name type="common">European freshwater eel</name>
    <name type="synonym">Muraena anguilla</name>
    <dbReference type="NCBI Taxonomy" id="7936"/>
    <lineage>
        <taxon>Eukaryota</taxon>
        <taxon>Metazoa</taxon>
        <taxon>Chordata</taxon>
        <taxon>Craniata</taxon>
        <taxon>Vertebrata</taxon>
        <taxon>Euteleostomi</taxon>
        <taxon>Actinopterygii</taxon>
        <taxon>Neopterygii</taxon>
        <taxon>Teleostei</taxon>
        <taxon>Anguilliformes</taxon>
        <taxon>Anguillidae</taxon>
        <taxon>Anguilla</taxon>
    </lineage>
</organism>
<feature type="region of interest" description="Disordered" evidence="1">
    <location>
        <begin position="1"/>
        <end position="27"/>
    </location>
</feature>
<dbReference type="AlphaFoldDB" id="A0A0E9WAN7"/>
<accession>A0A0E9WAN7</accession>
<sequence length="86" mass="9570">MTSQQRERAVRDGRRTTKDKQHLSESLGLHRRYCGTQATLGKHRSGRISIRTVNFTHGHLGGGDLALLLKENNQTGGVCLNPNKFS</sequence>
<evidence type="ECO:0000256" key="1">
    <source>
        <dbReference type="SAM" id="MobiDB-lite"/>
    </source>
</evidence>
<name>A0A0E9WAN7_ANGAN</name>
<feature type="compositionally biased region" description="Basic and acidic residues" evidence="1">
    <location>
        <begin position="1"/>
        <end position="23"/>
    </location>
</feature>